<dbReference type="SMART" id="SM00448">
    <property type="entry name" value="REC"/>
    <property type="match status" value="1"/>
</dbReference>
<dbReference type="PANTHER" id="PTHR48111:SF69">
    <property type="entry name" value="RESPONSE REGULATOR RECEIVER"/>
    <property type="match status" value="1"/>
</dbReference>
<dbReference type="InterPro" id="IPR007492">
    <property type="entry name" value="LytTR_DNA-bd_dom"/>
</dbReference>
<dbReference type="InterPro" id="IPR039420">
    <property type="entry name" value="WalR-like"/>
</dbReference>
<feature type="modified residue" description="4-aspartylphosphate" evidence="2">
    <location>
        <position position="52"/>
    </location>
</feature>
<evidence type="ECO:0000256" key="2">
    <source>
        <dbReference type="PROSITE-ProRule" id="PRU00169"/>
    </source>
</evidence>
<evidence type="ECO:0000259" key="4">
    <source>
        <dbReference type="PROSITE" id="PS50930"/>
    </source>
</evidence>
<organism evidence="5 6">
    <name type="scientific">Chromobacterium alticapitis</name>
    <dbReference type="NCBI Taxonomy" id="2073169"/>
    <lineage>
        <taxon>Bacteria</taxon>
        <taxon>Pseudomonadati</taxon>
        <taxon>Pseudomonadota</taxon>
        <taxon>Betaproteobacteria</taxon>
        <taxon>Neisseriales</taxon>
        <taxon>Chromobacteriaceae</taxon>
        <taxon>Chromobacterium</taxon>
    </lineage>
</organism>
<dbReference type="Gene3D" id="3.40.50.2300">
    <property type="match status" value="1"/>
</dbReference>
<dbReference type="PROSITE" id="PS50930">
    <property type="entry name" value="HTH_LYTTR"/>
    <property type="match status" value="1"/>
</dbReference>
<proteinExistence type="predicted"/>
<dbReference type="InterPro" id="IPR001789">
    <property type="entry name" value="Sig_transdc_resp-reg_receiver"/>
</dbReference>
<dbReference type="InterPro" id="IPR011006">
    <property type="entry name" value="CheY-like_superfamily"/>
</dbReference>
<name>A0A2S5DCN7_9NEIS</name>
<keyword evidence="2" id="KW-0597">Phosphoprotein</keyword>
<sequence>MRVLVVDDEHLARERLRQLLADLGVVQVHCQGDSQAAQDWLVRHPADVALLDIGMPGRDGMALARQLRQLPLPPQLIFSTAHDHYAVEAFELNAADYLLKPVRRERLAEALRRAQARLGGRDETPCFVVRQRGRMVNVPFGEARYLKAELKYVTLVTRDGEYLLDEPLVALEQQLGDTVLRIHRNCLVMRDAVQELSQTGDEQWQIRLRDIAEPLPVSRRQIHAIKAALAPAGSVRTIT</sequence>
<evidence type="ECO:0000313" key="6">
    <source>
        <dbReference type="Proteomes" id="UP000237082"/>
    </source>
</evidence>
<dbReference type="Pfam" id="PF04397">
    <property type="entry name" value="LytTR"/>
    <property type="match status" value="1"/>
</dbReference>
<dbReference type="GO" id="GO:0000976">
    <property type="term" value="F:transcription cis-regulatory region binding"/>
    <property type="evidence" value="ECO:0007669"/>
    <property type="project" value="TreeGrafter"/>
</dbReference>
<feature type="domain" description="Response regulatory" evidence="3">
    <location>
        <begin position="2"/>
        <end position="115"/>
    </location>
</feature>
<dbReference type="GO" id="GO:0032993">
    <property type="term" value="C:protein-DNA complex"/>
    <property type="evidence" value="ECO:0007669"/>
    <property type="project" value="TreeGrafter"/>
</dbReference>
<dbReference type="PANTHER" id="PTHR48111">
    <property type="entry name" value="REGULATOR OF RPOS"/>
    <property type="match status" value="1"/>
</dbReference>
<dbReference type="GO" id="GO:0006355">
    <property type="term" value="P:regulation of DNA-templated transcription"/>
    <property type="evidence" value="ECO:0007669"/>
    <property type="project" value="TreeGrafter"/>
</dbReference>
<comment type="caution">
    <text evidence="5">The sequence shown here is derived from an EMBL/GenBank/DDBJ whole genome shotgun (WGS) entry which is preliminary data.</text>
</comment>
<dbReference type="OrthoDB" id="236568at2"/>
<dbReference type="Proteomes" id="UP000237082">
    <property type="component" value="Unassembled WGS sequence"/>
</dbReference>
<dbReference type="SUPFAM" id="SSF52172">
    <property type="entry name" value="CheY-like"/>
    <property type="match status" value="1"/>
</dbReference>
<keyword evidence="6" id="KW-1185">Reference proteome</keyword>
<evidence type="ECO:0000256" key="1">
    <source>
        <dbReference type="ARBA" id="ARBA00023125"/>
    </source>
</evidence>
<evidence type="ECO:0000259" key="3">
    <source>
        <dbReference type="PROSITE" id="PS50110"/>
    </source>
</evidence>
<dbReference type="Pfam" id="PF00072">
    <property type="entry name" value="Response_reg"/>
    <property type="match status" value="1"/>
</dbReference>
<dbReference type="GO" id="GO:0005829">
    <property type="term" value="C:cytosol"/>
    <property type="evidence" value="ECO:0007669"/>
    <property type="project" value="TreeGrafter"/>
</dbReference>
<dbReference type="SMART" id="SM00850">
    <property type="entry name" value="LytTR"/>
    <property type="match status" value="1"/>
</dbReference>
<dbReference type="GO" id="GO:0000156">
    <property type="term" value="F:phosphorelay response regulator activity"/>
    <property type="evidence" value="ECO:0007669"/>
    <property type="project" value="TreeGrafter"/>
</dbReference>
<evidence type="ECO:0000313" key="5">
    <source>
        <dbReference type="EMBL" id="POZ60863.1"/>
    </source>
</evidence>
<feature type="domain" description="HTH LytTR-type" evidence="4">
    <location>
        <begin position="127"/>
        <end position="231"/>
    </location>
</feature>
<reference evidence="6" key="1">
    <citation type="submission" date="2018-02" db="EMBL/GenBank/DDBJ databases">
        <authorList>
            <person name="O'Hara-Hanley K."/>
            <person name="Soby S."/>
        </authorList>
    </citation>
    <scope>NUCLEOTIDE SEQUENCE [LARGE SCALE GENOMIC DNA]</scope>
    <source>
        <strain evidence="6">MWU14-2602</strain>
    </source>
</reference>
<keyword evidence="1 5" id="KW-0238">DNA-binding</keyword>
<dbReference type="AlphaFoldDB" id="A0A2S5DCN7"/>
<dbReference type="Gene3D" id="2.40.50.1020">
    <property type="entry name" value="LytTr DNA-binding domain"/>
    <property type="match status" value="1"/>
</dbReference>
<accession>A0A2S5DCN7</accession>
<protein>
    <submittedName>
        <fullName evidence="5">DNA-binding response regulator</fullName>
    </submittedName>
</protein>
<dbReference type="PROSITE" id="PS50110">
    <property type="entry name" value="RESPONSE_REGULATORY"/>
    <property type="match status" value="1"/>
</dbReference>
<dbReference type="EMBL" id="PQWB01000089">
    <property type="protein sequence ID" value="POZ60863.1"/>
    <property type="molecule type" value="Genomic_DNA"/>
</dbReference>
<gene>
    <name evidence="5" type="ORF">C2I19_16680</name>
</gene>